<comment type="similarity">
    <text evidence="1">Belongs to the UPF0398 family.</text>
</comment>
<accession>A0ABS5AW71</accession>
<dbReference type="NCBIfam" id="NF010181">
    <property type="entry name" value="PRK13660.1"/>
    <property type="match status" value="1"/>
</dbReference>
<dbReference type="EMBL" id="QFAY01000009">
    <property type="protein sequence ID" value="MBP2620830.1"/>
    <property type="molecule type" value="Genomic_DNA"/>
</dbReference>
<evidence type="ECO:0000313" key="2">
    <source>
        <dbReference type="EMBL" id="MBP2620830.1"/>
    </source>
</evidence>
<reference evidence="2 3" key="1">
    <citation type="submission" date="2018-05" db="EMBL/GenBank/DDBJ databases">
        <title>Draft genome sequence of Streptococcus panodentis CCUG 70867T.</title>
        <authorList>
            <person name="Salva-Serra F."/>
            <person name="Mendez V."/>
            <person name="Jaen-Luchoro D."/>
            <person name="Gonzales-Siles L."/>
            <person name="Karlsson R."/>
            <person name="Engstrom-Jakobsson H."/>
            <person name="Busquets A."/>
            <person name="Gomila M."/>
            <person name="Pineiro-Iglesias B."/>
            <person name="Bennasar-Figueras A."/>
            <person name="Seeger M."/>
            <person name="Moore E."/>
        </authorList>
    </citation>
    <scope>NUCLEOTIDE SEQUENCE [LARGE SCALE GENOMIC DNA]</scope>
    <source>
        <strain evidence="2 3">CCUG 70867</strain>
    </source>
</reference>
<dbReference type="HAMAP" id="MF_01575">
    <property type="entry name" value="UPF0398"/>
    <property type="match status" value="1"/>
</dbReference>
<evidence type="ECO:0000313" key="3">
    <source>
        <dbReference type="Proteomes" id="UP001519349"/>
    </source>
</evidence>
<dbReference type="Pfam" id="PF06908">
    <property type="entry name" value="YpsA"/>
    <property type="match status" value="1"/>
</dbReference>
<protein>
    <recommendedName>
        <fullName evidence="1">UPF0398 protein DHL47_05660</fullName>
    </recommendedName>
</protein>
<dbReference type="PANTHER" id="PTHR38440:SF1">
    <property type="entry name" value="UPF0398 PROTEIN SPR0331"/>
    <property type="match status" value="1"/>
</dbReference>
<dbReference type="Proteomes" id="UP001519349">
    <property type="component" value="Unassembled WGS sequence"/>
</dbReference>
<organism evidence="2 3">
    <name type="scientific">Streptococcus panodentis</name>
    <dbReference type="NCBI Taxonomy" id="1581472"/>
    <lineage>
        <taxon>Bacteria</taxon>
        <taxon>Bacillati</taxon>
        <taxon>Bacillota</taxon>
        <taxon>Bacilli</taxon>
        <taxon>Lactobacillales</taxon>
        <taxon>Streptococcaceae</taxon>
        <taxon>Streptococcus</taxon>
    </lineage>
</organism>
<sequence>MTSLLIAGYKAFEIGLTSEKDIRIKVIKEAVRRDLLRFLEEGLDWIVFMGNLGFEAWVLEVANELKADYGFQTATIFLFENHGQNWNEANQARLAAFKQVDFVKYAYPSYQNPSQFRDYNHFIIQNTDGAYLFYDEEQETKLNYLYQEMKKQEQYFIKKLTFDDLNEAAENFSEN</sequence>
<name>A0ABS5AW71_9STRE</name>
<dbReference type="SUPFAM" id="SSF102405">
    <property type="entry name" value="MCP/YpsA-like"/>
    <property type="match status" value="1"/>
</dbReference>
<dbReference type="Gene3D" id="3.40.50.450">
    <property type="match status" value="1"/>
</dbReference>
<dbReference type="PANTHER" id="PTHR38440">
    <property type="entry name" value="UPF0398 PROTEIN YPSA"/>
    <property type="match status" value="1"/>
</dbReference>
<proteinExistence type="inferred from homology"/>
<comment type="caution">
    <text evidence="2">The sequence shown here is derived from an EMBL/GenBank/DDBJ whole genome shotgun (WGS) entry which is preliminary data.</text>
</comment>
<dbReference type="InterPro" id="IPR010697">
    <property type="entry name" value="YspA"/>
</dbReference>
<dbReference type="RefSeq" id="WP_209551168.1">
    <property type="nucleotide sequence ID" value="NZ_QFAY01000009.1"/>
</dbReference>
<dbReference type="PIRSF" id="PIRSF021290">
    <property type="entry name" value="DUF1273"/>
    <property type="match status" value="1"/>
</dbReference>
<keyword evidence="3" id="KW-1185">Reference proteome</keyword>
<evidence type="ECO:0000256" key="1">
    <source>
        <dbReference type="HAMAP-Rule" id="MF_01575"/>
    </source>
</evidence>
<gene>
    <name evidence="2" type="ORF">DHL47_05660</name>
</gene>